<dbReference type="AlphaFoldDB" id="A0A3P3XKB6"/>
<dbReference type="PANTHER" id="PTHR43830:SF3">
    <property type="entry name" value="PROTEIN PSP1"/>
    <property type="match status" value="1"/>
</dbReference>
<reference evidence="3" key="1">
    <citation type="submission" date="2017-02" db="EMBL/GenBank/DDBJ databases">
        <authorList>
            <person name="Regsiter A."/>
            <person name="William W."/>
        </authorList>
    </citation>
    <scope>NUCLEOTIDE SEQUENCE</scope>
    <source>
        <strain evidence="3">Bib</strain>
    </source>
</reference>
<evidence type="ECO:0000256" key="1">
    <source>
        <dbReference type="SAM" id="Coils"/>
    </source>
</evidence>
<dbReference type="EMBL" id="FWDM01000028">
    <property type="protein sequence ID" value="SLM14580.1"/>
    <property type="molecule type" value="Genomic_DNA"/>
</dbReference>
<dbReference type="Pfam" id="PF04468">
    <property type="entry name" value="PSP1"/>
    <property type="match status" value="1"/>
</dbReference>
<organism evidence="3">
    <name type="scientific">uncultured spirochete</name>
    <dbReference type="NCBI Taxonomy" id="156406"/>
    <lineage>
        <taxon>Bacteria</taxon>
        <taxon>Pseudomonadati</taxon>
        <taxon>Spirochaetota</taxon>
        <taxon>Spirochaetia</taxon>
        <taxon>Spirochaetales</taxon>
        <taxon>environmental samples</taxon>
    </lineage>
</organism>
<gene>
    <name evidence="3" type="ORF">SPIROBIBN47_340061</name>
</gene>
<dbReference type="NCBIfam" id="NF041131">
    <property type="entry name" value="RicT_YaaT_fam"/>
    <property type="match status" value="1"/>
</dbReference>
<accession>A0A3P3XKB6</accession>
<dbReference type="GO" id="GO:0005737">
    <property type="term" value="C:cytoplasm"/>
    <property type="evidence" value="ECO:0007669"/>
    <property type="project" value="TreeGrafter"/>
</dbReference>
<proteinExistence type="predicted"/>
<dbReference type="PANTHER" id="PTHR43830">
    <property type="entry name" value="PROTEIN PSP1"/>
    <property type="match status" value="1"/>
</dbReference>
<feature type="domain" description="PSP1 C-terminal" evidence="2">
    <location>
        <begin position="154"/>
        <end position="239"/>
    </location>
</feature>
<name>A0A3P3XKB6_9SPIR</name>
<keyword evidence="1" id="KW-0175">Coiled coil</keyword>
<evidence type="ECO:0000259" key="2">
    <source>
        <dbReference type="PROSITE" id="PS51411"/>
    </source>
</evidence>
<dbReference type="PROSITE" id="PS51411">
    <property type="entry name" value="PSP1_C"/>
    <property type="match status" value="1"/>
</dbReference>
<sequence length="370" mass="41855">MSDEYTDHNLPEEMFDILHEEEYETPKQSKAPPANAEELPQPIYRLKTLHSSETFHAYYVPTGSETHFMKQCDLEAALEGPRPQEKPQAPSLEQCRVSLAVNTAEPSAAQAVVAAAFIIPNRSLVIAPTKYGRDLVEVLGVVRDLSVVNADELVLIERPATVDDYRRYLENLEREKEALAKCRERIEAHNLPMKLVSAHCLLEDGKILFFFTAESRVDFRDLVRDLVSLFHARIELRQIGVRDEARVTGGCGVCGRILCCHGLSDKLNPVSIKMAKDQNLSLNSLKISGPCGRLLCCLSYEHQFYRDARRELPNEGNRFTYDGTLFKVIEVNVLSNRIRIAGEDGRLLDMDAARLKYADGHWTIIEEEQV</sequence>
<feature type="coiled-coil region" evidence="1">
    <location>
        <begin position="162"/>
        <end position="189"/>
    </location>
</feature>
<protein>
    <submittedName>
        <fullName evidence="3">Stage 0 sporulation protein YaaT (Modular protein)</fullName>
    </submittedName>
</protein>
<evidence type="ECO:0000313" key="3">
    <source>
        <dbReference type="EMBL" id="SLM14580.1"/>
    </source>
</evidence>
<dbReference type="InterPro" id="IPR047767">
    <property type="entry name" value="PSP1-like"/>
</dbReference>
<dbReference type="InterPro" id="IPR007557">
    <property type="entry name" value="PSP1_C"/>
</dbReference>